<dbReference type="RefSeq" id="WP_219316744.1">
    <property type="nucleotide sequence ID" value="NZ_JAHWYN010000005.1"/>
</dbReference>
<sequence>MKKQLLLILLFLSISCEPLEFYGDTFYTVKGKITDANDKPVSNLNLKVYARIIIYDNSLGKDEDEVVMAYGKTNQNGDFQITFPKSNTVNFLLIDNDYKIIDSIQTKSYELNAAKLDFNKMYDYTFDLQSIKVIRE</sequence>
<gene>
    <name evidence="1" type="ORF">KZH69_07005</name>
</gene>
<protein>
    <recommendedName>
        <fullName evidence="3">Lipoprotein</fullName>
    </recommendedName>
</protein>
<name>A0ABS6XWE5_9FLAO</name>
<keyword evidence="2" id="KW-1185">Reference proteome</keyword>
<dbReference type="Proteomes" id="UP000812031">
    <property type="component" value="Unassembled WGS sequence"/>
</dbReference>
<evidence type="ECO:0000313" key="1">
    <source>
        <dbReference type="EMBL" id="MBW4360229.1"/>
    </source>
</evidence>
<evidence type="ECO:0000313" key="2">
    <source>
        <dbReference type="Proteomes" id="UP000812031"/>
    </source>
</evidence>
<dbReference type="EMBL" id="JAHWYN010000005">
    <property type="protein sequence ID" value="MBW4360229.1"/>
    <property type="molecule type" value="Genomic_DNA"/>
</dbReference>
<comment type="caution">
    <text evidence="1">The sequence shown here is derived from an EMBL/GenBank/DDBJ whole genome shotgun (WGS) entry which is preliminary data.</text>
</comment>
<proteinExistence type="predicted"/>
<reference evidence="1 2" key="1">
    <citation type="submission" date="2021-07" db="EMBL/GenBank/DDBJ databases">
        <title>Flavobacterium sp. nov. isolated from sediment on the Taihu Lake.</title>
        <authorList>
            <person name="Qu J.-H."/>
        </authorList>
    </citation>
    <scope>NUCLEOTIDE SEQUENCE [LARGE SCALE GENOMIC DNA]</scope>
    <source>
        <strain evidence="1 2">NAS39</strain>
    </source>
</reference>
<organism evidence="1 2">
    <name type="scientific">Flavobacterium taihuense</name>
    <dbReference type="NCBI Taxonomy" id="2857508"/>
    <lineage>
        <taxon>Bacteria</taxon>
        <taxon>Pseudomonadati</taxon>
        <taxon>Bacteroidota</taxon>
        <taxon>Flavobacteriia</taxon>
        <taxon>Flavobacteriales</taxon>
        <taxon>Flavobacteriaceae</taxon>
        <taxon>Flavobacterium</taxon>
    </lineage>
</organism>
<evidence type="ECO:0008006" key="3">
    <source>
        <dbReference type="Google" id="ProtNLM"/>
    </source>
</evidence>
<dbReference type="PROSITE" id="PS51257">
    <property type="entry name" value="PROKAR_LIPOPROTEIN"/>
    <property type="match status" value="1"/>
</dbReference>
<accession>A0ABS6XWE5</accession>